<dbReference type="GO" id="GO:0009451">
    <property type="term" value="P:RNA modification"/>
    <property type="evidence" value="ECO:0007669"/>
    <property type="project" value="InterPro"/>
</dbReference>
<keyword evidence="1" id="KW-0677">Repeat</keyword>
<dbReference type="Pfam" id="PF01535">
    <property type="entry name" value="PPR"/>
    <property type="match status" value="3"/>
</dbReference>
<dbReference type="GO" id="GO:0003723">
    <property type="term" value="F:RNA binding"/>
    <property type="evidence" value="ECO:0007669"/>
    <property type="project" value="InterPro"/>
</dbReference>
<dbReference type="EMBL" id="RXGB01003068">
    <property type="protein sequence ID" value="TMW93226.1"/>
    <property type="molecule type" value="Genomic_DNA"/>
</dbReference>
<evidence type="ECO:0000313" key="3">
    <source>
        <dbReference type="EMBL" id="TMW93226.1"/>
    </source>
</evidence>
<dbReference type="GO" id="GO:0099402">
    <property type="term" value="P:plant organ development"/>
    <property type="evidence" value="ECO:0007669"/>
    <property type="project" value="UniProtKB-ARBA"/>
</dbReference>
<feature type="repeat" description="PPR" evidence="2">
    <location>
        <begin position="247"/>
        <end position="281"/>
    </location>
</feature>
<reference evidence="3" key="1">
    <citation type="submission" date="2019-05" db="EMBL/GenBank/DDBJ databases">
        <title>The de novo reference genome and transcriptome assemblies of the wild tomato species Solanum chilense.</title>
        <authorList>
            <person name="Stam R."/>
            <person name="Nosenko T."/>
            <person name="Hoerger A.C."/>
            <person name="Stephan W."/>
            <person name="Seidel M.A."/>
            <person name="Kuhn J.M.M."/>
            <person name="Haberer G."/>
            <person name="Tellier A."/>
        </authorList>
    </citation>
    <scope>NUCLEOTIDE SEQUENCE</scope>
    <source>
        <tissue evidence="3">Mature leaves</tissue>
    </source>
</reference>
<dbReference type="Pfam" id="PF20431">
    <property type="entry name" value="E_motif"/>
    <property type="match status" value="1"/>
</dbReference>
<evidence type="ECO:0000256" key="2">
    <source>
        <dbReference type="PROSITE-ProRule" id="PRU00708"/>
    </source>
</evidence>
<feature type="repeat" description="PPR" evidence="2">
    <location>
        <begin position="44"/>
        <end position="78"/>
    </location>
</feature>
<dbReference type="PROSITE" id="PS51375">
    <property type="entry name" value="PPR"/>
    <property type="match status" value="6"/>
</dbReference>
<dbReference type="InterPro" id="IPR046960">
    <property type="entry name" value="PPR_At4g14850-like_plant"/>
</dbReference>
<dbReference type="FunFam" id="1.25.40.10:FF:000158">
    <property type="entry name" value="pentatricopeptide repeat-containing protein At2g33680"/>
    <property type="match status" value="1"/>
</dbReference>
<evidence type="ECO:0008006" key="4">
    <source>
        <dbReference type="Google" id="ProtNLM"/>
    </source>
</evidence>
<feature type="repeat" description="PPR" evidence="2">
    <location>
        <begin position="177"/>
        <end position="211"/>
    </location>
</feature>
<evidence type="ECO:0000256" key="1">
    <source>
        <dbReference type="ARBA" id="ARBA00022737"/>
    </source>
</evidence>
<dbReference type="FunFam" id="1.25.40.10:FF:000694">
    <property type="entry name" value="Pentatricopeptide repeat-containing protein At3g50420"/>
    <property type="match status" value="1"/>
</dbReference>
<dbReference type="Pfam" id="PF13041">
    <property type="entry name" value="PPR_2"/>
    <property type="match status" value="4"/>
</dbReference>
<dbReference type="FunFam" id="1.25.40.10:FF:000343">
    <property type="entry name" value="Pentatricopeptide repeat-containing protein At3g58590"/>
    <property type="match status" value="1"/>
</dbReference>
<proteinExistence type="predicted"/>
<dbReference type="PANTHER" id="PTHR24015">
    <property type="entry name" value="OS07G0578800 PROTEIN-RELATED"/>
    <property type="match status" value="1"/>
</dbReference>
<dbReference type="NCBIfam" id="TIGR00756">
    <property type="entry name" value="PPR"/>
    <property type="match status" value="6"/>
</dbReference>
<feature type="repeat" description="PPR" evidence="2">
    <location>
        <begin position="481"/>
        <end position="515"/>
    </location>
</feature>
<dbReference type="InterPro" id="IPR046848">
    <property type="entry name" value="E_motif"/>
</dbReference>
<dbReference type="PANTHER" id="PTHR24015:SF2017">
    <property type="entry name" value="PENTATRICOPEPTIDE REPEAT-CONTAINING PROTEIN"/>
    <property type="match status" value="1"/>
</dbReference>
<dbReference type="InterPro" id="IPR002885">
    <property type="entry name" value="PPR_rpt"/>
</dbReference>
<gene>
    <name evidence="3" type="ORF">EJD97_012023</name>
</gene>
<dbReference type="AlphaFoldDB" id="A0A6N2BEL4"/>
<protein>
    <recommendedName>
        <fullName evidence="4">Pentatricopeptide repeat-containing protein</fullName>
    </recommendedName>
</protein>
<comment type="caution">
    <text evidence="3">The sequence shown here is derived from an EMBL/GenBank/DDBJ whole genome shotgun (WGS) entry which is preliminary data.</text>
</comment>
<dbReference type="InterPro" id="IPR011990">
    <property type="entry name" value="TPR-like_helical_dom_sf"/>
</dbReference>
<feature type="repeat" description="PPR" evidence="2">
    <location>
        <begin position="516"/>
        <end position="550"/>
    </location>
</feature>
<organism evidence="3">
    <name type="scientific">Solanum chilense</name>
    <name type="common">Tomato</name>
    <name type="synonym">Lycopersicon chilense</name>
    <dbReference type="NCBI Taxonomy" id="4083"/>
    <lineage>
        <taxon>Eukaryota</taxon>
        <taxon>Viridiplantae</taxon>
        <taxon>Streptophyta</taxon>
        <taxon>Embryophyta</taxon>
        <taxon>Tracheophyta</taxon>
        <taxon>Spermatophyta</taxon>
        <taxon>Magnoliopsida</taxon>
        <taxon>eudicotyledons</taxon>
        <taxon>Gunneridae</taxon>
        <taxon>Pentapetalae</taxon>
        <taxon>asterids</taxon>
        <taxon>lamiids</taxon>
        <taxon>Solanales</taxon>
        <taxon>Solanaceae</taxon>
        <taxon>Solanoideae</taxon>
        <taxon>Solaneae</taxon>
        <taxon>Solanum</taxon>
        <taxon>Solanum subgen. Lycopersicon</taxon>
    </lineage>
</organism>
<feature type="repeat" description="PPR" evidence="2">
    <location>
        <begin position="380"/>
        <end position="414"/>
    </location>
</feature>
<dbReference type="Gene3D" id="1.25.40.10">
    <property type="entry name" value="Tetratricopeptide repeat domain"/>
    <property type="match status" value="6"/>
</dbReference>
<name>A0A6N2BEL4_SOLCI</name>
<accession>A0A6N2BEL4</accession>
<sequence>MPPLSEASSIAALVINKCNSITSISKARQLHALILTSVPATSRSPYVFNNILSMYARCGSIQDSHILFDKMPDRNVVSFNALISAYSRYHHLAHWTFHLLAQLQSESLRPNGLTFTSLLNACSGIKNQVLGSMLHSQCIKFGFLYDVCVQTSVLGMYLNCGVLDCAEKVFCYMYDKDSVAWNTLFFGYLENGKTVEGLQLFGTILRTGVVPTHFTYTTLLSACSKLRDHLSGKLIHSKVIVSGTAPDLPLYNAMLDMYSSCGDSETALRIFRKMKKPDLVSWNSMLSGYATNGDGEKAMRIFIQFGQSSHFTPDEYTFAATISAAGALPAAECGIPLHGQVEKVGLGVSVFVASTLISMYFCNGEVESAQNVFINILDKDVILWTEMIAGHCRIGNAENSIRLFHDMLQEGHKADEFTLTSALSVCAEVATMRQGEVIHSLAAKTGYSADMTVCGSLVDMYAKIGNLAAAELMFSSVTMPNLICWNSMLGAYGYHGKAEEAFKMFNDILQHGLKPDHVTFISLLAACSHCGLVNHGIYFWNKMKENGLKPSLKHYSCMITLLSRAGLLEEAENVITESPFGVECLQLWRILLSSCVSKGNQIIGIRVAKQVLGMDAEDSATNVLLSNLFASTGRWGGVSEIRRKIRGLTLEKDPGLSWLEVLNNTHVFSSSDHTHPQYDEIRAELHRLLANLTQLEANQFILDGEAVEIGSSLHWFESE</sequence>